<name>K4A3N5_SETIT</name>
<protein>
    <submittedName>
        <fullName evidence="1">Uncharacterized protein</fullName>
    </submittedName>
</protein>
<dbReference type="Proteomes" id="UP000004995">
    <property type="component" value="Unassembled WGS sequence"/>
</dbReference>
<dbReference type="AlphaFoldDB" id="K4A3N5"/>
<accession>K4A3N5</accession>
<keyword evidence="2" id="KW-1185">Reference proteome</keyword>
<organism evidence="1 2">
    <name type="scientific">Setaria italica</name>
    <name type="common">Foxtail millet</name>
    <name type="synonym">Panicum italicum</name>
    <dbReference type="NCBI Taxonomy" id="4555"/>
    <lineage>
        <taxon>Eukaryota</taxon>
        <taxon>Viridiplantae</taxon>
        <taxon>Streptophyta</taxon>
        <taxon>Embryophyta</taxon>
        <taxon>Tracheophyta</taxon>
        <taxon>Spermatophyta</taxon>
        <taxon>Magnoliopsida</taxon>
        <taxon>Liliopsida</taxon>
        <taxon>Poales</taxon>
        <taxon>Poaceae</taxon>
        <taxon>PACMAD clade</taxon>
        <taxon>Panicoideae</taxon>
        <taxon>Panicodae</taxon>
        <taxon>Paniceae</taxon>
        <taxon>Cenchrinae</taxon>
        <taxon>Setaria</taxon>
    </lineage>
</organism>
<dbReference type="EMBL" id="AGNK02000998">
    <property type="status" value="NOT_ANNOTATED_CDS"/>
    <property type="molecule type" value="Genomic_DNA"/>
</dbReference>
<proteinExistence type="predicted"/>
<reference evidence="2" key="1">
    <citation type="journal article" date="2012" name="Nat. Biotechnol.">
        <title>Reference genome sequence of the model plant Setaria.</title>
        <authorList>
            <person name="Bennetzen J.L."/>
            <person name="Schmutz J."/>
            <person name="Wang H."/>
            <person name="Percifield R."/>
            <person name="Hawkins J."/>
            <person name="Pontaroli A.C."/>
            <person name="Estep M."/>
            <person name="Feng L."/>
            <person name="Vaughn J.N."/>
            <person name="Grimwood J."/>
            <person name="Jenkins J."/>
            <person name="Barry K."/>
            <person name="Lindquist E."/>
            <person name="Hellsten U."/>
            <person name="Deshpande S."/>
            <person name="Wang X."/>
            <person name="Wu X."/>
            <person name="Mitros T."/>
            <person name="Triplett J."/>
            <person name="Yang X."/>
            <person name="Ye C.Y."/>
            <person name="Mauro-Herrera M."/>
            <person name="Wang L."/>
            <person name="Li P."/>
            <person name="Sharma M."/>
            <person name="Sharma R."/>
            <person name="Ronald P.C."/>
            <person name="Panaud O."/>
            <person name="Kellogg E.A."/>
            <person name="Brutnell T.P."/>
            <person name="Doust A.N."/>
            <person name="Tuskan G.A."/>
            <person name="Rokhsar D."/>
            <person name="Devos K.M."/>
        </authorList>
    </citation>
    <scope>NUCLEOTIDE SEQUENCE [LARGE SCALE GENOMIC DNA]</scope>
    <source>
        <strain evidence="2">cv. Yugu1</strain>
    </source>
</reference>
<dbReference type="InParanoid" id="K4A3N5"/>
<evidence type="ECO:0000313" key="1">
    <source>
        <dbReference type="EnsemblPlants" id="KQL23998"/>
    </source>
</evidence>
<evidence type="ECO:0000313" key="2">
    <source>
        <dbReference type="Proteomes" id="UP000004995"/>
    </source>
</evidence>
<dbReference type="Gramene" id="KQL23998">
    <property type="protein sequence ID" value="KQL23998"/>
    <property type="gene ID" value="SETIT_033488mg"/>
</dbReference>
<dbReference type="HOGENOM" id="CLU_3261437_0_0_1"/>
<reference evidence="1" key="2">
    <citation type="submission" date="2018-08" db="UniProtKB">
        <authorList>
            <consortium name="EnsemblPlants"/>
        </authorList>
    </citation>
    <scope>IDENTIFICATION</scope>
    <source>
        <strain evidence="1">Yugu1</strain>
    </source>
</reference>
<dbReference type="EnsemblPlants" id="KQL23998">
    <property type="protein sequence ID" value="KQL23998"/>
    <property type="gene ID" value="SETIT_033488mg"/>
</dbReference>
<sequence>MKMVPGSSLLHAGVFSFEEQLNSYSHWFWRNSSGSADPDDKA</sequence>